<organism evidence="6 7">
    <name type="scientific">Candidatus Burkholderia verschuerenii</name>
    <dbReference type="NCBI Taxonomy" id="242163"/>
    <lineage>
        <taxon>Bacteria</taxon>
        <taxon>Pseudomonadati</taxon>
        <taxon>Pseudomonadota</taxon>
        <taxon>Betaproteobacteria</taxon>
        <taxon>Burkholderiales</taxon>
        <taxon>Burkholderiaceae</taxon>
        <taxon>Burkholderia</taxon>
    </lineage>
</organism>
<dbReference type="CDD" id="cd08432">
    <property type="entry name" value="PBP2_GcdR_TrpI_HvrB_AmpR_like"/>
    <property type="match status" value="1"/>
</dbReference>
<evidence type="ECO:0000256" key="3">
    <source>
        <dbReference type="ARBA" id="ARBA00023125"/>
    </source>
</evidence>
<dbReference type="Gene3D" id="1.10.10.10">
    <property type="entry name" value="Winged helix-like DNA-binding domain superfamily/Winged helix DNA-binding domain"/>
    <property type="match status" value="1"/>
</dbReference>
<dbReference type="InterPro" id="IPR036388">
    <property type="entry name" value="WH-like_DNA-bd_sf"/>
</dbReference>
<keyword evidence="3" id="KW-0238">DNA-binding</keyword>
<evidence type="ECO:0000256" key="1">
    <source>
        <dbReference type="ARBA" id="ARBA00009437"/>
    </source>
</evidence>
<evidence type="ECO:0000259" key="5">
    <source>
        <dbReference type="PROSITE" id="PS50931"/>
    </source>
</evidence>
<dbReference type="InterPro" id="IPR000847">
    <property type="entry name" value="LysR_HTH_N"/>
</dbReference>
<dbReference type="InterPro" id="IPR036390">
    <property type="entry name" value="WH_DNA-bd_sf"/>
</dbReference>
<dbReference type="PROSITE" id="PS50931">
    <property type="entry name" value="HTH_LYSR"/>
    <property type="match status" value="1"/>
</dbReference>
<proteinExistence type="inferred from homology"/>
<accession>A0A0L0MHL9</accession>
<dbReference type="InterPro" id="IPR058163">
    <property type="entry name" value="LysR-type_TF_proteobact-type"/>
</dbReference>
<reference evidence="7" key="1">
    <citation type="submission" date="2015-06" db="EMBL/GenBank/DDBJ databases">
        <title>Comparative genomics of Burkholderia leaf nodule symbionts.</title>
        <authorList>
            <person name="Carlier A."/>
            <person name="Eberl L."/>
            <person name="Pinto-Carbo M."/>
        </authorList>
    </citation>
    <scope>NUCLEOTIDE SEQUENCE [LARGE SCALE GENOMIC DNA]</scope>
    <source>
        <strain evidence="7">UZHbot4</strain>
    </source>
</reference>
<evidence type="ECO:0000313" key="7">
    <source>
        <dbReference type="Proteomes" id="UP000036959"/>
    </source>
</evidence>
<dbReference type="PRINTS" id="PR00039">
    <property type="entry name" value="HTHLYSR"/>
</dbReference>
<comment type="caution">
    <text evidence="6">The sequence shown here is derived from an EMBL/GenBank/DDBJ whole genome shotgun (WGS) entry which is preliminary data.</text>
</comment>
<dbReference type="GO" id="GO:0043565">
    <property type="term" value="F:sequence-specific DNA binding"/>
    <property type="evidence" value="ECO:0007669"/>
    <property type="project" value="TreeGrafter"/>
</dbReference>
<dbReference type="InterPro" id="IPR005119">
    <property type="entry name" value="LysR_subst-bd"/>
</dbReference>
<name>A0A0L0MHL9_9BURK</name>
<comment type="similarity">
    <text evidence="1">Belongs to the LysR transcriptional regulatory family.</text>
</comment>
<dbReference type="PATRIC" id="fig|242163.4.peg.469"/>
<dbReference type="PANTHER" id="PTHR30537">
    <property type="entry name" value="HTH-TYPE TRANSCRIPTIONAL REGULATOR"/>
    <property type="match status" value="1"/>
</dbReference>
<dbReference type="Pfam" id="PF00126">
    <property type="entry name" value="HTH_1"/>
    <property type="match status" value="1"/>
</dbReference>
<evidence type="ECO:0000313" key="6">
    <source>
        <dbReference type="EMBL" id="KND61818.1"/>
    </source>
</evidence>
<gene>
    <name evidence="6" type="ORF">BVER_05989c</name>
</gene>
<evidence type="ECO:0000256" key="4">
    <source>
        <dbReference type="ARBA" id="ARBA00023163"/>
    </source>
</evidence>
<dbReference type="Proteomes" id="UP000036959">
    <property type="component" value="Unassembled WGS sequence"/>
</dbReference>
<dbReference type="PANTHER" id="PTHR30537:SF74">
    <property type="entry name" value="HTH-TYPE TRANSCRIPTIONAL REGULATOR TRPI"/>
    <property type="match status" value="1"/>
</dbReference>
<keyword evidence="4" id="KW-0804">Transcription</keyword>
<dbReference type="AlphaFoldDB" id="A0A0L0MHL9"/>
<keyword evidence="7" id="KW-1185">Reference proteome</keyword>
<dbReference type="GO" id="GO:0003700">
    <property type="term" value="F:DNA-binding transcription factor activity"/>
    <property type="evidence" value="ECO:0007669"/>
    <property type="project" value="InterPro"/>
</dbReference>
<dbReference type="SUPFAM" id="SSF46785">
    <property type="entry name" value="Winged helix' DNA-binding domain"/>
    <property type="match status" value="1"/>
</dbReference>
<evidence type="ECO:0000256" key="2">
    <source>
        <dbReference type="ARBA" id="ARBA00023015"/>
    </source>
</evidence>
<dbReference type="EMBL" id="LFJJ01000011">
    <property type="protein sequence ID" value="KND61818.1"/>
    <property type="molecule type" value="Genomic_DNA"/>
</dbReference>
<sequence>MRAFEASARHQSFSAAALELNVTPAAVGQLVRGLEEWLGVSLFLRGAGGRARLVATDVAQRALPDIRAGLDRLSLGLERLKEGAPSSLLTVTVSPAFSAKWLLPRIERFHDVPDINMRLDTSLKLLDFATQGIDIGVRYGTGTWPDLVADKLMDEDIYPVCSPRLLQARGDWHAPADLARETLIHDLSVDGRAGFATWDAWFSHAGVDGATSHRGMKINNSAAVLQAAIDGNGIALARSAMAADDIAAGRLVRLFPSLSFTSTLAYYVVYRPESATLPRLVAFRDWLCWTKPKPPSIHRPLLRRAQAVDRRDQRFHLHRLAQITVVADERGRIRMP</sequence>
<dbReference type="GO" id="GO:0006351">
    <property type="term" value="P:DNA-templated transcription"/>
    <property type="evidence" value="ECO:0007669"/>
    <property type="project" value="TreeGrafter"/>
</dbReference>
<protein>
    <submittedName>
        <fullName evidence="6">Glycine cleavage system transcriptional activator GcvA</fullName>
    </submittedName>
</protein>
<dbReference type="Pfam" id="PF03466">
    <property type="entry name" value="LysR_substrate"/>
    <property type="match status" value="1"/>
</dbReference>
<dbReference type="SUPFAM" id="SSF53850">
    <property type="entry name" value="Periplasmic binding protein-like II"/>
    <property type="match status" value="1"/>
</dbReference>
<feature type="domain" description="HTH lysR-type" evidence="5">
    <location>
        <begin position="1"/>
        <end position="54"/>
    </location>
</feature>
<keyword evidence="2" id="KW-0805">Transcription regulation</keyword>
<dbReference type="Gene3D" id="3.40.190.10">
    <property type="entry name" value="Periplasmic binding protein-like II"/>
    <property type="match status" value="2"/>
</dbReference>